<evidence type="ECO:0000313" key="1">
    <source>
        <dbReference type="EMBL" id="NUY98667.1"/>
    </source>
</evidence>
<sequence length="72" mass="8322">MHKNKPSRVLSQKEMRSLALVHVQAYVNACHCQSRRDVLLALAHWQDVGVNMSDFIRNTRLIVIDENGKHEL</sequence>
<protein>
    <submittedName>
        <fullName evidence="1">Uncharacterized protein</fullName>
    </submittedName>
</protein>
<dbReference type="GeneID" id="57347425"/>
<reference evidence="1 2" key="1">
    <citation type="submission" date="2020-05" db="EMBL/GenBank/DDBJ databases">
        <title>Whole Genome Sequences of Enterobacteriales Associated with the International Space Station.</title>
        <authorList>
            <person name="Bharadwaj A."/>
            <person name="Daudu R."/>
            <person name="Singh N."/>
            <person name="Wood J."/>
            <person name="Debieu M."/>
            <person name="Mason C."/>
            <person name="Wang C."/>
            <person name="Venkateswaran K."/>
        </authorList>
    </citation>
    <scope>NUCLEOTIDE SEQUENCE [LARGE SCALE GENOMIC DNA]</scope>
    <source>
        <strain evidence="1 2">IF5SW-B1</strain>
    </source>
</reference>
<evidence type="ECO:0000313" key="2">
    <source>
        <dbReference type="Proteomes" id="UP000566985"/>
    </source>
</evidence>
<comment type="caution">
    <text evidence="1">The sequence shown here is derived from an EMBL/GenBank/DDBJ whole genome shotgun (WGS) entry which is preliminary data.</text>
</comment>
<accession>A0A7Y6NHJ8</accession>
<dbReference type="Proteomes" id="UP000566985">
    <property type="component" value="Unassembled WGS sequence"/>
</dbReference>
<organism evidence="1 2">
    <name type="scientific">Pantoea brenneri</name>
    <dbReference type="NCBI Taxonomy" id="472694"/>
    <lineage>
        <taxon>Bacteria</taxon>
        <taxon>Pseudomonadati</taxon>
        <taxon>Pseudomonadota</taxon>
        <taxon>Gammaproteobacteria</taxon>
        <taxon>Enterobacterales</taxon>
        <taxon>Erwiniaceae</taxon>
        <taxon>Pantoea</taxon>
    </lineage>
</organism>
<dbReference type="EMBL" id="JABWPM010000030">
    <property type="protein sequence ID" value="NUY98667.1"/>
    <property type="molecule type" value="Genomic_DNA"/>
</dbReference>
<dbReference type="AlphaFoldDB" id="A0A7Y6NHJ8"/>
<name>A0A7Y6NHJ8_9GAMM</name>
<gene>
    <name evidence="1" type="ORF">HU668_19640</name>
</gene>
<proteinExistence type="predicted"/>
<dbReference type="RefSeq" id="WP_069729677.1">
    <property type="nucleotide sequence ID" value="NZ_JABWPE010000030.1"/>
</dbReference>